<dbReference type="CDD" id="cd03375">
    <property type="entry name" value="TPP_OGFOR"/>
    <property type="match status" value="1"/>
</dbReference>
<evidence type="ECO:0000259" key="2">
    <source>
        <dbReference type="Pfam" id="PF02775"/>
    </source>
</evidence>
<dbReference type="Gene3D" id="3.40.50.970">
    <property type="match status" value="1"/>
</dbReference>
<organism evidence="3 4">
    <name type="scientific">Actinoplanes nipponensis</name>
    <dbReference type="NCBI Taxonomy" id="135950"/>
    <lineage>
        <taxon>Bacteria</taxon>
        <taxon>Bacillati</taxon>
        <taxon>Actinomycetota</taxon>
        <taxon>Actinomycetes</taxon>
        <taxon>Micromonosporales</taxon>
        <taxon>Micromonosporaceae</taxon>
        <taxon>Actinoplanes</taxon>
    </lineage>
</organism>
<evidence type="ECO:0000313" key="4">
    <source>
        <dbReference type="Proteomes" id="UP000647172"/>
    </source>
</evidence>
<proteinExistence type="predicted"/>
<dbReference type="GO" id="GO:0030976">
    <property type="term" value="F:thiamine pyrophosphate binding"/>
    <property type="evidence" value="ECO:0007669"/>
    <property type="project" value="InterPro"/>
</dbReference>
<comment type="caution">
    <text evidence="3">The sequence shown here is derived from an EMBL/GenBank/DDBJ whole genome shotgun (WGS) entry which is preliminary data.</text>
</comment>
<dbReference type="PANTHER" id="PTHR48084:SF4">
    <property type="entry name" value="2-OXOGLUTARATE OXIDOREDUCTASE SUBUNIT KORB"/>
    <property type="match status" value="1"/>
</dbReference>
<dbReference type="GO" id="GO:0000287">
    <property type="term" value="F:magnesium ion binding"/>
    <property type="evidence" value="ECO:0007669"/>
    <property type="project" value="UniProtKB-ARBA"/>
</dbReference>
<keyword evidence="4" id="KW-1185">Reference proteome</keyword>
<dbReference type="GO" id="GO:0045333">
    <property type="term" value="P:cellular respiration"/>
    <property type="evidence" value="ECO:0007669"/>
    <property type="project" value="UniProtKB-ARBA"/>
</dbReference>
<evidence type="ECO:0000256" key="1">
    <source>
        <dbReference type="ARBA" id="ARBA00023002"/>
    </source>
</evidence>
<dbReference type="AlphaFoldDB" id="A0A919MMU8"/>
<dbReference type="InterPro" id="IPR029061">
    <property type="entry name" value="THDP-binding"/>
</dbReference>
<dbReference type="GO" id="GO:0016625">
    <property type="term" value="F:oxidoreductase activity, acting on the aldehyde or oxo group of donors, iron-sulfur protein as acceptor"/>
    <property type="evidence" value="ECO:0007669"/>
    <property type="project" value="UniProtKB-ARBA"/>
</dbReference>
<name>A0A919MMU8_9ACTN</name>
<dbReference type="RefSeq" id="WP_203769979.1">
    <property type="nucleotide sequence ID" value="NZ_BAAAYJ010000007.1"/>
</dbReference>
<feature type="domain" description="Thiamine pyrophosphate enzyme TPP-binding" evidence="2">
    <location>
        <begin position="59"/>
        <end position="206"/>
    </location>
</feature>
<evidence type="ECO:0000313" key="3">
    <source>
        <dbReference type="EMBL" id="GIE50272.1"/>
    </source>
</evidence>
<gene>
    <name evidence="3" type="ORF">Ani05nite_38060</name>
</gene>
<dbReference type="Proteomes" id="UP000647172">
    <property type="component" value="Unassembled WGS sequence"/>
</dbReference>
<dbReference type="SUPFAM" id="SSF52518">
    <property type="entry name" value="Thiamin diphosphate-binding fold (THDP-binding)"/>
    <property type="match status" value="1"/>
</dbReference>
<dbReference type="Pfam" id="PF02775">
    <property type="entry name" value="TPP_enzyme_C"/>
    <property type="match status" value="1"/>
</dbReference>
<sequence length="348" mass="37590">MASPTIPLTPVKLTAKDFKSDQEVRWCPGCGDYAILAAVQQFMPELGIARENTVFVSGIGCSSRFPYYMNTYGMHSIHGRAPAIATGLSASRPDLSVWVVTGDGDALSIGGNHLIHALRRNVNLKILLFNNRIYGLTKGQYSPTSELGKITKSTPAGSADSPFNPLSLALGAEATFVARTIDSDRKHLQSVLRAAAQHEGSAFVEIYQNCNIFNDGAFEVLKDPNTRDDHLIRLEQGEPITFGAEQQYSVVHPAGAFGLSVRPSAELSGETPVVHDATVDDPAYAFALSRLSGSDLGTTPIGVFRNVQRPSYDELIRKQLEDAKAQVTGTPEQMLGELLNAGDTWTIL</sequence>
<keyword evidence="1" id="KW-0560">Oxidoreductase</keyword>
<dbReference type="InterPro" id="IPR011766">
    <property type="entry name" value="TPP_enzyme_TPP-bd"/>
</dbReference>
<reference evidence="3" key="1">
    <citation type="submission" date="2021-01" db="EMBL/GenBank/DDBJ databases">
        <title>Whole genome shotgun sequence of Actinoplanes nipponensis NBRC 14063.</title>
        <authorList>
            <person name="Komaki H."/>
            <person name="Tamura T."/>
        </authorList>
    </citation>
    <scope>NUCLEOTIDE SEQUENCE</scope>
    <source>
        <strain evidence="3">NBRC 14063</strain>
    </source>
</reference>
<dbReference type="InterPro" id="IPR051457">
    <property type="entry name" value="2-oxoacid:Fd_oxidoreductase"/>
</dbReference>
<protein>
    <submittedName>
        <fullName evidence="3">2-oxoglutarate ferredoxin oxidoreductase subunit beta</fullName>
    </submittedName>
</protein>
<dbReference type="PANTHER" id="PTHR48084">
    <property type="entry name" value="2-OXOGLUTARATE OXIDOREDUCTASE SUBUNIT KORB-RELATED"/>
    <property type="match status" value="1"/>
</dbReference>
<accession>A0A919MMU8</accession>
<dbReference type="EMBL" id="BOMQ01000046">
    <property type="protein sequence ID" value="GIE50272.1"/>
    <property type="molecule type" value="Genomic_DNA"/>
</dbReference>